<keyword evidence="2" id="KW-1185">Reference proteome</keyword>
<reference evidence="1 2" key="1">
    <citation type="journal article" date="2015" name="Genome Biol. Evol.">
        <title>Comparative Genomics of a Bacterivorous Green Alga Reveals Evolutionary Causalities and Consequences of Phago-Mixotrophic Mode of Nutrition.</title>
        <authorList>
            <person name="Burns J.A."/>
            <person name="Paasch A."/>
            <person name="Narechania A."/>
            <person name="Kim E."/>
        </authorList>
    </citation>
    <scope>NUCLEOTIDE SEQUENCE [LARGE SCALE GENOMIC DNA]</scope>
    <source>
        <strain evidence="1 2">PLY_AMNH</strain>
    </source>
</reference>
<dbReference type="EMBL" id="LGRX02002235">
    <property type="protein sequence ID" value="KAK3284587.1"/>
    <property type="molecule type" value="Genomic_DNA"/>
</dbReference>
<dbReference type="Proteomes" id="UP001190700">
    <property type="component" value="Unassembled WGS sequence"/>
</dbReference>
<protein>
    <submittedName>
        <fullName evidence="1">Uncharacterized protein</fullName>
    </submittedName>
</protein>
<proteinExistence type="predicted"/>
<dbReference type="AlphaFoldDB" id="A0AAE0GUK9"/>
<sequence>MSQKPLIESHVQCQYDSFHLDSSPETEIEFAVADSDNTVSSSWRTSRNLLVSCVGVVSLISAVISVTSSVHASSVAGEALASSNGEYIFQPALLCNFWYSIHLSPRILLPFCEGGNTSSTSNISTTCLQPNEPKLEPGYVLTPGGPGKHYTDLIDVHGMVRHRWVYPDHPMEKAAVLTPHGTLFMHRHYRPMDIPKEWAGSADKPQQDKPQFIEARDAAGLLTELSWDSKVVRECSYITDSHILHHDAIVMPNGNYLSLALKRMSLSEFAHTVGMSSESEANNGIRYNNSTENVLNNMLTYYNRSSLKQQPGCMFVDGVVELKAVPGQKQCKVVWEWWSTDHVVQEFDKSLANFGSVKDSPQRLHIYYYDELNGAQTLHLNSVDYNPVLDQILVNSMLTAEMFILDHSTTSEEAASHSGGKYGKGGDLLFRWGNDEGFKHFETGRKIFHAHGAKYVPHGQGLPGEGNIMFFDNGHSRASNLTVNFSSWGNEKGRVQPDEQQKAKKVILQAAKKEHPEVDFSRMVYHPNKHSDALGTFDASAAQEIQPVHHNGVYRMTKHSTYYPTDFYWSCDTTPHDCIRFGGVVKLHHGLHLVTCGYTQSGVFPFDS</sequence>
<name>A0AAE0GUK9_9CHLO</name>
<evidence type="ECO:0000313" key="2">
    <source>
        <dbReference type="Proteomes" id="UP001190700"/>
    </source>
</evidence>
<evidence type="ECO:0000313" key="1">
    <source>
        <dbReference type="EMBL" id="KAK3284587.1"/>
    </source>
</evidence>
<comment type="caution">
    <text evidence="1">The sequence shown here is derived from an EMBL/GenBank/DDBJ whole genome shotgun (WGS) entry which is preliminary data.</text>
</comment>
<accession>A0AAE0GUK9</accession>
<gene>
    <name evidence="1" type="ORF">CYMTET_7775</name>
</gene>
<organism evidence="1 2">
    <name type="scientific">Cymbomonas tetramitiformis</name>
    <dbReference type="NCBI Taxonomy" id="36881"/>
    <lineage>
        <taxon>Eukaryota</taxon>
        <taxon>Viridiplantae</taxon>
        <taxon>Chlorophyta</taxon>
        <taxon>Pyramimonadophyceae</taxon>
        <taxon>Pyramimonadales</taxon>
        <taxon>Pyramimonadaceae</taxon>
        <taxon>Cymbomonas</taxon>
    </lineage>
</organism>